<keyword evidence="2" id="KW-1185">Reference proteome</keyword>
<dbReference type="EMBL" id="BGPR01026963">
    <property type="protein sequence ID" value="GBN97095.1"/>
    <property type="molecule type" value="Genomic_DNA"/>
</dbReference>
<proteinExistence type="predicted"/>
<reference evidence="1 2" key="1">
    <citation type="journal article" date="2019" name="Sci. Rep.">
        <title>Orb-weaving spider Araneus ventricosus genome elucidates the spidroin gene catalogue.</title>
        <authorList>
            <person name="Kono N."/>
            <person name="Nakamura H."/>
            <person name="Ohtoshi R."/>
            <person name="Moran D.A.P."/>
            <person name="Shinohara A."/>
            <person name="Yoshida Y."/>
            <person name="Fujiwara M."/>
            <person name="Mori M."/>
            <person name="Tomita M."/>
            <person name="Arakawa K."/>
        </authorList>
    </citation>
    <scope>NUCLEOTIDE SEQUENCE [LARGE SCALE GENOMIC DNA]</scope>
</reference>
<dbReference type="Proteomes" id="UP000499080">
    <property type="component" value="Unassembled WGS sequence"/>
</dbReference>
<accession>A0A4Y2TDB8</accession>
<evidence type="ECO:0000313" key="1">
    <source>
        <dbReference type="EMBL" id="GBN97095.1"/>
    </source>
</evidence>
<sequence>MGKEATKSSTTPLFRREKLPQEQLNPAPFLDALYRFAAVLAALVCS</sequence>
<dbReference type="AlphaFoldDB" id="A0A4Y2TDB8"/>
<feature type="non-terminal residue" evidence="1">
    <location>
        <position position="46"/>
    </location>
</feature>
<evidence type="ECO:0000313" key="2">
    <source>
        <dbReference type="Proteomes" id="UP000499080"/>
    </source>
</evidence>
<protein>
    <submittedName>
        <fullName evidence="1">Uncharacterized protein</fullName>
    </submittedName>
</protein>
<gene>
    <name evidence="1" type="ORF">AVEN_126933_1</name>
</gene>
<name>A0A4Y2TDB8_ARAVE</name>
<organism evidence="1 2">
    <name type="scientific">Araneus ventricosus</name>
    <name type="common">Orbweaver spider</name>
    <name type="synonym">Epeira ventricosa</name>
    <dbReference type="NCBI Taxonomy" id="182803"/>
    <lineage>
        <taxon>Eukaryota</taxon>
        <taxon>Metazoa</taxon>
        <taxon>Ecdysozoa</taxon>
        <taxon>Arthropoda</taxon>
        <taxon>Chelicerata</taxon>
        <taxon>Arachnida</taxon>
        <taxon>Araneae</taxon>
        <taxon>Araneomorphae</taxon>
        <taxon>Entelegynae</taxon>
        <taxon>Araneoidea</taxon>
        <taxon>Araneidae</taxon>
        <taxon>Araneus</taxon>
    </lineage>
</organism>
<comment type="caution">
    <text evidence="1">The sequence shown here is derived from an EMBL/GenBank/DDBJ whole genome shotgun (WGS) entry which is preliminary data.</text>
</comment>